<evidence type="ECO:0000259" key="14">
    <source>
        <dbReference type="PROSITE" id="PS51059"/>
    </source>
</evidence>
<feature type="zinc finger region" description="C3H1-type" evidence="11">
    <location>
        <begin position="251"/>
        <end position="277"/>
    </location>
</feature>
<keyword evidence="4" id="KW-0597">Phosphoprotein</keyword>
<dbReference type="InterPro" id="IPR051712">
    <property type="entry name" value="ARTD-AVP"/>
</dbReference>
<feature type="domain" description="C3H1-type" evidence="12">
    <location>
        <begin position="251"/>
        <end position="277"/>
    </location>
</feature>
<feature type="zinc finger region" description="C3H1-type" evidence="11">
    <location>
        <begin position="171"/>
        <end position="193"/>
    </location>
</feature>
<organism evidence="15 16">
    <name type="scientific">Eptatretus burgeri</name>
    <name type="common">Inshore hagfish</name>
    <dbReference type="NCBI Taxonomy" id="7764"/>
    <lineage>
        <taxon>Eukaryota</taxon>
        <taxon>Metazoa</taxon>
        <taxon>Chordata</taxon>
        <taxon>Craniata</taxon>
        <taxon>Vertebrata</taxon>
        <taxon>Cyclostomata</taxon>
        <taxon>Myxini</taxon>
        <taxon>Myxiniformes</taxon>
        <taxon>Myxinidae</taxon>
        <taxon>Eptatretinae</taxon>
        <taxon>Eptatretus</taxon>
    </lineage>
</organism>
<keyword evidence="9" id="KW-0539">Nucleus</keyword>
<dbReference type="InterPro" id="IPR057602">
    <property type="entry name" value="Zfn-CCCH_PARP12"/>
</dbReference>
<keyword evidence="16" id="KW-1185">Reference proteome</keyword>
<feature type="domain" description="PARP catalytic" evidence="14">
    <location>
        <begin position="439"/>
        <end position="648"/>
    </location>
</feature>
<keyword evidence="6" id="KW-0677">Repeat</keyword>
<dbReference type="InterPro" id="IPR004170">
    <property type="entry name" value="WWE_dom"/>
</dbReference>
<dbReference type="Gene3D" id="3.30.720.50">
    <property type="match status" value="1"/>
</dbReference>
<reference evidence="15" key="2">
    <citation type="submission" date="2025-09" db="UniProtKB">
        <authorList>
            <consortium name="Ensembl"/>
        </authorList>
    </citation>
    <scope>IDENTIFICATION</scope>
</reference>
<evidence type="ECO:0000256" key="7">
    <source>
        <dbReference type="ARBA" id="ARBA00022771"/>
    </source>
</evidence>
<dbReference type="InterPro" id="IPR012317">
    <property type="entry name" value="Poly(ADP-ribose)pol_cat_dom"/>
</dbReference>
<dbReference type="GO" id="GO:0003950">
    <property type="term" value="F:NAD+ poly-ADP-ribosyltransferase activity"/>
    <property type="evidence" value="ECO:0007669"/>
    <property type="project" value="InterPro"/>
</dbReference>
<proteinExistence type="inferred from homology"/>
<keyword evidence="7 11" id="KW-0863">Zinc-finger</keyword>
<dbReference type="InterPro" id="IPR000571">
    <property type="entry name" value="Znf_CCCH"/>
</dbReference>
<dbReference type="SMART" id="SM00356">
    <property type="entry name" value="ZnF_C3H1"/>
    <property type="match status" value="3"/>
</dbReference>
<evidence type="ECO:0000256" key="11">
    <source>
        <dbReference type="PROSITE-ProRule" id="PRU00723"/>
    </source>
</evidence>
<comment type="similarity">
    <text evidence="10">Belongs to the ARTD/PARP family.</text>
</comment>
<dbReference type="OMA" id="HGTESKH"/>
<sequence>MSERDQAERVYRELCESGGSLQFGALSEKLLGNYPCNSLDSTLRAHPELFAIPTASATPSSWVLARSNLRMCDAYLNNEGCATGDRCSMLHLCRRYVRGQCKFRGRCKFSHDFFDTHNRVVLKAAEPGLEAQDMFVLQRILLMNNTFLLPEICRGYMYSTCVDTKCFRLHVCKYHVSGKCIQGAKCKHSHNILDEESKLYQQGFERRMIQALPQLLNDARNIRSCTVDGEGKLCDILSFVSHLLSHEESHNKNIICLFHLRKSCKNNERCPRMHYELPYRWQWQPWGSKWDDIPNMEEVEKEFCNPEFRPLPDHLYSCSNASCPVDFLNMTLGGHPVRRLSTDSTISKIGGILFATKWCWYWLDEYGKWIEYSSEVCRNSLSNKKQSDETLFFCTTLTFTAGSHSYLMDFSAIPSVDKLPNQASLIRHITDHHVIVKFSYQSLTFLGLIVKRVSVPQDSDEFKDVVAKFQITLPDCQVTKVERIQNLELWNIFKRMKMHNKGKMVEEKQLFHGTSPTHISAICLQNFDWRICGTNGTVYGKGSYFARDAKYSDAYAKDDVHASRFMFLVRVLVGEFTKGSSEYSRPPTKPGSSVHLYDSCVDDEGNPSIFVVFERDQMYPEYIMEYVSYSPLIGFNLRLCAGPLFLMLCMKQNSEYLTYKALSNH</sequence>
<feature type="domain" description="C3H1-type" evidence="12">
    <location>
        <begin position="171"/>
        <end position="193"/>
    </location>
</feature>
<dbReference type="PROSITE" id="PS50918">
    <property type="entry name" value="WWE"/>
    <property type="match status" value="1"/>
</dbReference>
<dbReference type="PANTHER" id="PTHR45740:SF21">
    <property type="entry name" value="POLY [ADP-RIBOSE] POLYMERASE"/>
    <property type="match status" value="1"/>
</dbReference>
<dbReference type="GO" id="GO:0005737">
    <property type="term" value="C:cytoplasm"/>
    <property type="evidence" value="ECO:0007669"/>
    <property type="project" value="UniProtKB-SubCell"/>
</dbReference>
<dbReference type="PROSITE" id="PS50103">
    <property type="entry name" value="ZF_C3H1"/>
    <property type="match status" value="3"/>
</dbReference>
<evidence type="ECO:0000256" key="6">
    <source>
        <dbReference type="ARBA" id="ARBA00022737"/>
    </source>
</evidence>
<dbReference type="Gene3D" id="3.90.228.10">
    <property type="match status" value="1"/>
</dbReference>
<dbReference type="Pfam" id="PF00644">
    <property type="entry name" value="PARP"/>
    <property type="match status" value="1"/>
</dbReference>
<evidence type="ECO:0000313" key="16">
    <source>
        <dbReference type="Proteomes" id="UP000694388"/>
    </source>
</evidence>
<dbReference type="CDD" id="cd01439">
    <property type="entry name" value="TCCD_inducible_PARP_like"/>
    <property type="match status" value="1"/>
</dbReference>
<dbReference type="PROSITE" id="PS51059">
    <property type="entry name" value="PARP_CATALYTIC"/>
    <property type="match status" value="1"/>
</dbReference>
<dbReference type="SUPFAM" id="SSF56399">
    <property type="entry name" value="ADP-ribosylation"/>
    <property type="match status" value="1"/>
</dbReference>
<evidence type="ECO:0000256" key="3">
    <source>
        <dbReference type="ARBA" id="ARBA00022490"/>
    </source>
</evidence>
<dbReference type="Ensembl" id="ENSEBUT00000001069.1">
    <property type="protein sequence ID" value="ENSEBUP00000000763.1"/>
    <property type="gene ID" value="ENSEBUG00000000742.1"/>
</dbReference>
<dbReference type="Gene3D" id="3.30.1370.210">
    <property type="match status" value="1"/>
</dbReference>
<dbReference type="AlphaFoldDB" id="A0A8C4N8X8"/>
<evidence type="ECO:0000256" key="1">
    <source>
        <dbReference type="ARBA" id="ARBA00004123"/>
    </source>
</evidence>
<dbReference type="Pfam" id="PF25261">
    <property type="entry name" value="zf-CCCH_PARP12"/>
    <property type="match status" value="1"/>
</dbReference>
<dbReference type="Gene3D" id="1.20.120.1350">
    <property type="entry name" value="Pneumovirus matrix protein 2 (M2), zinc-binding domain"/>
    <property type="match status" value="1"/>
</dbReference>
<evidence type="ECO:0000259" key="13">
    <source>
        <dbReference type="PROSITE" id="PS50918"/>
    </source>
</evidence>
<dbReference type="SUPFAM" id="SSF117839">
    <property type="entry name" value="WWE domain"/>
    <property type="match status" value="1"/>
</dbReference>
<protein>
    <submittedName>
        <fullName evidence="15">Poly(ADP-ribose) polymerase family member 12</fullName>
    </submittedName>
</protein>
<evidence type="ECO:0000256" key="8">
    <source>
        <dbReference type="ARBA" id="ARBA00022833"/>
    </source>
</evidence>
<dbReference type="GO" id="GO:0005634">
    <property type="term" value="C:nucleus"/>
    <property type="evidence" value="ECO:0007669"/>
    <property type="project" value="UniProtKB-SubCell"/>
</dbReference>
<evidence type="ECO:0000313" key="15">
    <source>
        <dbReference type="Ensembl" id="ENSEBUP00000000763.1"/>
    </source>
</evidence>
<dbReference type="PANTHER" id="PTHR45740">
    <property type="entry name" value="POLY [ADP-RIBOSE] POLYMERASE"/>
    <property type="match status" value="1"/>
</dbReference>
<feature type="zinc finger region" description="C3H1-type" evidence="11">
    <location>
        <begin position="92"/>
        <end position="114"/>
    </location>
</feature>
<evidence type="ECO:0000259" key="12">
    <source>
        <dbReference type="PROSITE" id="PS50103"/>
    </source>
</evidence>
<keyword evidence="3" id="KW-0963">Cytoplasm</keyword>
<accession>A0A8C4N8X8</accession>
<comment type="subcellular location">
    <subcellularLocation>
        <location evidence="2">Cytoplasm</location>
    </subcellularLocation>
    <subcellularLocation>
        <location evidence="1">Nucleus</location>
    </subcellularLocation>
</comment>
<dbReference type="Pfam" id="PF23466">
    <property type="entry name" value="WWE_4"/>
    <property type="match status" value="1"/>
</dbReference>
<dbReference type="Proteomes" id="UP000694388">
    <property type="component" value="Unplaced"/>
</dbReference>
<feature type="domain" description="WWE" evidence="13">
    <location>
        <begin position="341"/>
        <end position="431"/>
    </location>
</feature>
<keyword evidence="8 11" id="KW-0862">Zinc</keyword>
<reference evidence="15" key="1">
    <citation type="submission" date="2025-08" db="UniProtKB">
        <authorList>
            <consortium name="Ensembl"/>
        </authorList>
    </citation>
    <scope>IDENTIFICATION</scope>
</reference>
<dbReference type="GO" id="GO:0008270">
    <property type="term" value="F:zinc ion binding"/>
    <property type="evidence" value="ECO:0007669"/>
    <property type="project" value="UniProtKB-KW"/>
</dbReference>
<dbReference type="GO" id="GO:1990404">
    <property type="term" value="F:NAD+-protein mono-ADP-ribosyltransferase activity"/>
    <property type="evidence" value="ECO:0007669"/>
    <property type="project" value="TreeGrafter"/>
</dbReference>
<dbReference type="GeneTree" id="ENSGT00940000154649"/>
<dbReference type="Pfam" id="PF02825">
    <property type="entry name" value="WWE"/>
    <property type="match status" value="1"/>
</dbReference>
<evidence type="ECO:0000256" key="2">
    <source>
        <dbReference type="ARBA" id="ARBA00004496"/>
    </source>
</evidence>
<keyword evidence="5 11" id="KW-0479">Metal-binding</keyword>
<dbReference type="InterPro" id="IPR037197">
    <property type="entry name" value="WWE_dom_sf"/>
</dbReference>
<evidence type="ECO:0000256" key="10">
    <source>
        <dbReference type="ARBA" id="ARBA00024347"/>
    </source>
</evidence>
<evidence type="ECO:0000256" key="9">
    <source>
        <dbReference type="ARBA" id="ARBA00023242"/>
    </source>
</evidence>
<evidence type="ECO:0000256" key="5">
    <source>
        <dbReference type="ARBA" id="ARBA00022723"/>
    </source>
</evidence>
<evidence type="ECO:0000256" key="4">
    <source>
        <dbReference type="ARBA" id="ARBA00022553"/>
    </source>
</evidence>
<feature type="domain" description="C3H1-type" evidence="12">
    <location>
        <begin position="92"/>
        <end position="114"/>
    </location>
</feature>
<name>A0A8C4N8X8_EPTBU</name>